<comment type="caution">
    <text evidence="1">The sequence shown here is derived from an EMBL/GenBank/DDBJ whole genome shotgun (WGS) entry which is preliminary data.</text>
</comment>
<name>A0A316EEK2_9BACT</name>
<organism evidence="1 2">
    <name type="scientific">Arcicella aurantiaca</name>
    <dbReference type="NCBI Taxonomy" id="591202"/>
    <lineage>
        <taxon>Bacteria</taxon>
        <taxon>Pseudomonadati</taxon>
        <taxon>Bacteroidota</taxon>
        <taxon>Cytophagia</taxon>
        <taxon>Cytophagales</taxon>
        <taxon>Flectobacillaceae</taxon>
        <taxon>Arcicella</taxon>
    </lineage>
</organism>
<sequence length="174" mass="19244">MKLSNLIIVFIFITSLACSTKIDDPTPSSSQPIYITALLGRWEVKSATVWKNRKVGGVIPLGRFREGLAYIFYSNGTYDGCIQAGSDWDNAGQTGTLGQWNCSTNKAGKWKIEVGGKNGNFLTTGSFIVMDAPDNVKLIYQFLEQTDKTLLLEEARQLNSDGDEVFTSLELMKK</sequence>
<reference evidence="1 2" key="1">
    <citation type="submission" date="2018-05" db="EMBL/GenBank/DDBJ databases">
        <title>Genomic Encyclopedia of Archaeal and Bacterial Type Strains, Phase II (KMG-II): from individual species to whole genera.</title>
        <authorList>
            <person name="Goeker M."/>
        </authorList>
    </citation>
    <scope>NUCLEOTIDE SEQUENCE [LARGE SCALE GENOMIC DNA]</scope>
    <source>
        <strain evidence="1 2">DSM 22214</strain>
    </source>
</reference>
<dbReference type="OrthoDB" id="952712at2"/>
<accession>A0A316EEK2</accession>
<evidence type="ECO:0000313" key="2">
    <source>
        <dbReference type="Proteomes" id="UP000245489"/>
    </source>
</evidence>
<dbReference type="RefSeq" id="WP_109742666.1">
    <property type="nucleotide sequence ID" value="NZ_QGGO01000008.1"/>
</dbReference>
<dbReference type="AlphaFoldDB" id="A0A316EEK2"/>
<keyword evidence="2" id="KW-1185">Reference proteome</keyword>
<evidence type="ECO:0008006" key="3">
    <source>
        <dbReference type="Google" id="ProtNLM"/>
    </source>
</evidence>
<protein>
    <recommendedName>
        <fullName evidence="3">Lipocalin-like protein</fullName>
    </recommendedName>
</protein>
<evidence type="ECO:0000313" key="1">
    <source>
        <dbReference type="EMBL" id="PWK27099.1"/>
    </source>
</evidence>
<dbReference type="PROSITE" id="PS51257">
    <property type="entry name" value="PROKAR_LIPOPROTEIN"/>
    <property type="match status" value="1"/>
</dbReference>
<gene>
    <name evidence="1" type="ORF">LV89_01913</name>
</gene>
<dbReference type="EMBL" id="QGGO01000008">
    <property type="protein sequence ID" value="PWK27099.1"/>
    <property type="molecule type" value="Genomic_DNA"/>
</dbReference>
<dbReference type="Proteomes" id="UP000245489">
    <property type="component" value="Unassembled WGS sequence"/>
</dbReference>
<proteinExistence type="predicted"/>